<dbReference type="InterPro" id="IPR036770">
    <property type="entry name" value="Ankyrin_rpt-contain_sf"/>
</dbReference>
<evidence type="ECO:0000256" key="3">
    <source>
        <dbReference type="PROSITE-ProRule" id="PRU00023"/>
    </source>
</evidence>
<dbReference type="GO" id="GO:0016301">
    <property type="term" value="F:kinase activity"/>
    <property type="evidence" value="ECO:0007669"/>
    <property type="project" value="UniProtKB-KW"/>
</dbReference>
<dbReference type="Pfam" id="PF12796">
    <property type="entry name" value="Ank_2"/>
    <property type="match status" value="2"/>
</dbReference>
<dbReference type="InterPro" id="IPR027417">
    <property type="entry name" value="P-loop_NTPase"/>
</dbReference>
<dbReference type="Gene3D" id="1.25.40.20">
    <property type="entry name" value="Ankyrin repeat-containing domain"/>
    <property type="match status" value="2"/>
</dbReference>
<dbReference type="CDD" id="cd00267">
    <property type="entry name" value="ABC_ATPase"/>
    <property type="match status" value="1"/>
</dbReference>
<dbReference type="Proteomes" id="UP000186817">
    <property type="component" value="Unassembled WGS sequence"/>
</dbReference>
<dbReference type="PANTHER" id="PTHR24198">
    <property type="entry name" value="ANKYRIN REPEAT AND PROTEIN KINASE DOMAIN-CONTAINING PROTEIN"/>
    <property type="match status" value="1"/>
</dbReference>
<dbReference type="EMBL" id="LSRX01000245">
    <property type="protein sequence ID" value="OLQ03134.1"/>
    <property type="molecule type" value="Genomic_DNA"/>
</dbReference>
<comment type="caution">
    <text evidence="5">The sequence shown here is derived from an EMBL/GenBank/DDBJ whole genome shotgun (WGS) entry which is preliminary data.</text>
</comment>
<keyword evidence="6" id="KW-1185">Reference proteome</keyword>
<proteinExistence type="predicted"/>
<dbReference type="OrthoDB" id="422765at2759"/>
<dbReference type="PROSITE" id="PS50088">
    <property type="entry name" value="ANK_REPEAT"/>
    <property type="match status" value="4"/>
</dbReference>
<dbReference type="PROSITE" id="PS50297">
    <property type="entry name" value="ANK_REP_REGION"/>
    <property type="match status" value="4"/>
</dbReference>
<dbReference type="Gene3D" id="3.40.50.300">
    <property type="entry name" value="P-loop containing nucleotide triphosphate hydrolases"/>
    <property type="match status" value="1"/>
</dbReference>
<name>A0A1Q9E6S9_SYMMI</name>
<protein>
    <submittedName>
        <fullName evidence="5">Kinase D-interacting substrate of 220 kDa</fullName>
    </submittedName>
</protein>
<accession>A0A1Q9E6S9</accession>
<dbReference type="PANTHER" id="PTHR24198:SF165">
    <property type="entry name" value="ANKYRIN REPEAT-CONTAINING PROTEIN-RELATED"/>
    <property type="match status" value="1"/>
</dbReference>
<feature type="region of interest" description="Disordered" evidence="4">
    <location>
        <begin position="933"/>
        <end position="1045"/>
    </location>
</feature>
<feature type="compositionally biased region" description="Polar residues" evidence="4">
    <location>
        <begin position="1006"/>
        <end position="1026"/>
    </location>
</feature>
<keyword evidence="5" id="KW-0808">Transferase</keyword>
<evidence type="ECO:0000313" key="5">
    <source>
        <dbReference type="EMBL" id="OLQ03134.1"/>
    </source>
</evidence>
<feature type="repeat" description="ANK" evidence="3">
    <location>
        <begin position="871"/>
        <end position="903"/>
    </location>
</feature>
<evidence type="ECO:0000256" key="2">
    <source>
        <dbReference type="ARBA" id="ARBA00023043"/>
    </source>
</evidence>
<dbReference type="PRINTS" id="PR01415">
    <property type="entry name" value="ANKYRIN"/>
</dbReference>
<dbReference type="SUPFAM" id="SSF52540">
    <property type="entry name" value="P-loop containing nucleoside triphosphate hydrolases"/>
    <property type="match status" value="1"/>
</dbReference>
<reference evidence="5 6" key="1">
    <citation type="submission" date="2016-02" db="EMBL/GenBank/DDBJ databases">
        <title>Genome analysis of coral dinoflagellate symbionts highlights evolutionary adaptations to a symbiotic lifestyle.</title>
        <authorList>
            <person name="Aranda M."/>
            <person name="Li Y."/>
            <person name="Liew Y.J."/>
            <person name="Baumgarten S."/>
            <person name="Simakov O."/>
            <person name="Wilson M."/>
            <person name="Piel J."/>
            <person name="Ashoor H."/>
            <person name="Bougouffa S."/>
            <person name="Bajic V.B."/>
            <person name="Ryu T."/>
            <person name="Ravasi T."/>
            <person name="Bayer T."/>
            <person name="Micklem G."/>
            <person name="Kim H."/>
            <person name="Bhak J."/>
            <person name="Lajeunesse T.C."/>
            <person name="Voolstra C.R."/>
        </authorList>
    </citation>
    <scope>NUCLEOTIDE SEQUENCE [LARGE SCALE GENOMIC DNA]</scope>
    <source>
        <strain evidence="5 6">CCMP2467</strain>
    </source>
</reference>
<organism evidence="5 6">
    <name type="scientific">Symbiodinium microadriaticum</name>
    <name type="common">Dinoflagellate</name>
    <name type="synonym">Zooxanthella microadriatica</name>
    <dbReference type="NCBI Taxonomy" id="2951"/>
    <lineage>
        <taxon>Eukaryota</taxon>
        <taxon>Sar</taxon>
        <taxon>Alveolata</taxon>
        <taxon>Dinophyceae</taxon>
        <taxon>Suessiales</taxon>
        <taxon>Symbiodiniaceae</taxon>
        <taxon>Symbiodinium</taxon>
    </lineage>
</organism>
<gene>
    <name evidence="5" type="primary">kidins220</name>
    <name evidence="5" type="ORF">AK812_SmicGene13953</name>
</gene>
<dbReference type="AlphaFoldDB" id="A0A1Q9E6S9"/>
<dbReference type="Pfam" id="PF09420">
    <property type="entry name" value="Nop16"/>
    <property type="match status" value="1"/>
</dbReference>
<feature type="repeat" description="ANK" evidence="3">
    <location>
        <begin position="743"/>
        <end position="775"/>
    </location>
</feature>
<evidence type="ECO:0000313" key="6">
    <source>
        <dbReference type="Proteomes" id="UP000186817"/>
    </source>
</evidence>
<dbReference type="SUPFAM" id="SSF48403">
    <property type="entry name" value="Ankyrin repeat"/>
    <property type="match status" value="1"/>
</dbReference>
<keyword evidence="1" id="KW-0677">Repeat</keyword>
<sequence length="1073" mass="121071">MGRSLRKRRNAKVNTVKAKAHRWGMVEALHKVRSLDAASVQHQADANKLQNLSTALTNSQDKFTDLQRRIGFTGQVALCLADERRIDSLTDRTVGLMSEVFFYFKELHTMPLYKMLVENHNTCLLDIFAGRCEKRNLPIFEKFPAVQGPPQEGFMLDFLGVSMPIKASCERPQLALLAPGRTMMCRYYLAGMPLPRVWPVLDEEYLEWADSLTTAVDAARAGRPFRMAELGSGPYGIWAMRAAKAYTKFVATDQPCQLYHIGDGSILQTHTAMNLPLGRCKFLVHTELLSTSEQLKALLGSGGVWDLVDIDAQGAEEYILSGLLGWLSTRVRRLHVSTHSRRIHWQLLDELRRDGWQVKKLQKKHFNARQIQDPELRKRFDTKKSLKKNLESTNLKEMYKERLPKKVPKKAAHPQKVNEEEAPICKKLVEKYGTDYEKMHWDVKINIFQWTPKICEKKVKAYNGGKLRSMSGEILSGHGIDFRRPIYGKAKNRNVFGLPRPPRQLLPEDAQIKQMPVPAAPKSAAVVHEGTVAAARTDGLAAHELWEGLGEVPEGLEKGFRSLLILGPSGSGKSTLLRSILKKYFPDFTGPLYPSTEWAHGFAIIEAFEGADRVGSLSLPRNLCGAMAAPAAARSKSKVQLEAQGYLDQALRKAARWASIEVIEELIQRGCRPVPKMLLELVTRPEPLKVMKHLEEKYGLKVNAQVVDQSGSCALSIAARKGDLDVCRYLVQKGANVNQTDRSHQTPLFFAASKQHAEICQFLLSAGADNNHIDKFGYEPFFWAVRNGNVKEMEVLLQDKPVDMQTTCGWTPLFRATASSAQWLIDRGAQVNHVDNLRKQTAIFFAVKRNDMELVKVLLRHGADVNFKDIHGQTCLFYAVNAGFTEMTKLLVEMKADILIKDLGQRTATFYARKNGPLKAESAIRYVESLMEPDHQEEHAKKRRGRPAQVSQIPKKVAAPHHSTAGRRNQQPRPRRNGPLRNPFRSPSRSNVRRSDAPRSNPPRAATSTSTRKQQPAQQTAAVSTRASRKRKEARDDDRGPRKKYRYVQAETYAKLTSKQKKMLLQHCPYLAR</sequence>
<evidence type="ECO:0000256" key="1">
    <source>
        <dbReference type="ARBA" id="ARBA00022737"/>
    </source>
</evidence>
<feature type="repeat" description="ANK" evidence="3">
    <location>
        <begin position="710"/>
        <end position="742"/>
    </location>
</feature>
<keyword evidence="5" id="KW-0418">Kinase</keyword>
<dbReference type="SMART" id="SM00248">
    <property type="entry name" value="ANK"/>
    <property type="match status" value="7"/>
</dbReference>
<dbReference type="InterPro" id="IPR019002">
    <property type="entry name" value="Ribosome_biogenesis_Nop16"/>
</dbReference>
<evidence type="ECO:0000256" key="4">
    <source>
        <dbReference type="SAM" id="MobiDB-lite"/>
    </source>
</evidence>
<feature type="repeat" description="ANK" evidence="3">
    <location>
        <begin position="838"/>
        <end position="870"/>
    </location>
</feature>
<dbReference type="InterPro" id="IPR002110">
    <property type="entry name" value="Ankyrin_rpt"/>
</dbReference>
<keyword evidence="2 3" id="KW-0040">ANK repeat</keyword>